<keyword evidence="1" id="KW-0812">Transmembrane</keyword>
<reference evidence="2 3" key="1">
    <citation type="submission" date="2019-03" db="EMBL/GenBank/DDBJ databases">
        <title>Genomics of glacier-inhabiting Cryobacterium strains.</title>
        <authorList>
            <person name="Liu Q."/>
            <person name="Xin Y.-H."/>
        </authorList>
    </citation>
    <scope>NUCLEOTIDE SEQUENCE [LARGE SCALE GENOMIC DNA]</scope>
    <source>
        <strain evidence="2 3">TMT1-1</strain>
    </source>
</reference>
<accession>A0A4V3INZ2</accession>
<name>A0A4V3INZ2_9MICO</name>
<protein>
    <submittedName>
        <fullName evidence="2">Uncharacterized protein</fullName>
    </submittedName>
</protein>
<evidence type="ECO:0000256" key="1">
    <source>
        <dbReference type="SAM" id="Phobius"/>
    </source>
</evidence>
<dbReference type="RefSeq" id="WP_134572501.1">
    <property type="nucleotide sequence ID" value="NZ_SOGT01000012.1"/>
</dbReference>
<evidence type="ECO:0000313" key="3">
    <source>
        <dbReference type="Proteomes" id="UP000298424"/>
    </source>
</evidence>
<gene>
    <name evidence="2" type="ORF">E3T27_09945</name>
</gene>
<dbReference type="Proteomes" id="UP000298424">
    <property type="component" value="Unassembled WGS sequence"/>
</dbReference>
<organism evidence="2 3">
    <name type="scientific">Cryobacterium lyxosi</name>
    <dbReference type="NCBI Taxonomy" id="1259228"/>
    <lineage>
        <taxon>Bacteria</taxon>
        <taxon>Bacillati</taxon>
        <taxon>Actinomycetota</taxon>
        <taxon>Actinomycetes</taxon>
        <taxon>Micrococcales</taxon>
        <taxon>Microbacteriaceae</taxon>
        <taxon>Cryobacterium</taxon>
    </lineage>
</organism>
<feature type="transmembrane region" description="Helical" evidence="1">
    <location>
        <begin position="21"/>
        <end position="43"/>
    </location>
</feature>
<comment type="caution">
    <text evidence="2">The sequence shown here is derived from an EMBL/GenBank/DDBJ whole genome shotgun (WGS) entry which is preliminary data.</text>
</comment>
<evidence type="ECO:0000313" key="2">
    <source>
        <dbReference type="EMBL" id="TFD25097.1"/>
    </source>
</evidence>
<feature type="transmembrane region" description="Helical" evidence="1">
    <location>
        <begin position="55"/>
        <end position="75"/>
    </location>
</feature>
<dbReference type="EMBL" id="SOGT01000012">
    <property type="protein sequence ID" value="TFD25097.1"/>
    <property type="molecule type" value="Genomic_DNA"/>
</dbReference>
<dbReference type="OrthoDB" id="5121774at2"/>
<sequence length="88" mass="10181">MTKKRLTPLERLNDPNEILKLFAWTELAWFVGILIGNWIKSLYSNESFFDLIPEYLLFGWVPAAIAIAIVGIILFKRAERKSARGQKE</sequence>
<keyword evidence="1" id="KW-0472">Membrane</keyword>
<keyword evidence="1" id="KW-1133">Transmembrane helix</keyword>
<dbReference type="AlphaFoldDB" id="A0A4V3INZ2"/>
<keyword evidence="3" id="KW-1185">Reference proteome</keyword>
<proteinExistence type="predicted"/>